<keyword evidence="4" id="KW-0645">Protease</keyword>
<dbReference type="Pfam" id="PF07676">
    <property type="entry name" value="PD40"/>
    <property type="match status" value="3"/>
</dbReference>
<reference evidence="4 5" key="1">
    <citation type="submission" date="2013-07" db="EMBL/GenBank/DDBJ databases">
        <authorList>
            <consortium name="DOE Joint Genome Institute"/>
            <person name="Reeve W."/>
            <person name="Huntemann M."/>
            <person name="Han J."/>
            <person name="Chen A."/>
            <person name="Kyrpides N."/>
            <person name="Mavromatis K."/>
            <person name="Markowitz V."/>
            <person name="Palaniappan K."/>
            <person name="Ivanova N."/>
            <person name="Schaumberg A."/>
            <person name="Pati A."/>
            <person name="Liolios K."/>
            <person name="Nordberg H.P."/>
            <person name="Cantor M.N."/>
            <person name="Hua S.X."/>
            <person name="Woyke T."/>
        </authorList>
    </citation>
    <scope>NUCLEOTIDE SEQUENCE [LARGE SCALE GENOMIC DNA]</scope>
    <source>
        <strain evidence="4 5">DSM 43889</strain>
    </source>
</reference>
<evidence type="ECO:0000313" key="5">
    <source>
        <dbReference type="Proteomes" id="UP000791080"/>
    </source>
</evidence>
<dbReference type="InterPro" id="IPR011659">
    <property type="entry name" value="WD40"/>
</dbReference>
<dbReference type="RefSeq" id="WP_026418934.1">
    <property type="nucleotide sequence ID" value="NZ_AUBJ02000001.1"/>
</dbReference>
<sequence length="661" mass="72133">MRPDDLYRLRSARGVTLREDLLIVATVRPDREENSYLGGLHRLPLDGGPLTPWTESERDQAASISPDGRWIAFLRSGDPSTRGWEKAPQLYVMPVGGGEPRRLTQAPLGAGAPVWSPDSTRLAFTARVPEPGRYGTDEDVAPDEEAPRRITTFQYRLDNVGFVLDRRHRLFTVDVEDRAAEAREVAGGDSFDVRDPAWTPDGRRLVFAAQRDLNARDTLHHDLYLVPAEGGEPQLAVRSKGNVHLPVVGEDGGVHYYGTEFQGFDSVARNTGLWHAELPAAGEVSAPTRLTDRETVDVQGLRPAVPTSEGLLVAVRVQGSVQLRLVPPDPAPTPLEGLRLVGDAEQVVTDFDHCPASGLVAAVVSTTERPGEVAVLRLTEDAPEPQRVLTDLGAGIGESGLAAVEELRGTGEDGYPLHGWLVLPEGPGPHPVLLVIHGGPFQHYTWGFFDEAQVYASAGYAVVLPNPRGSAGYGESHGRAVVGAMGTVDAVDLLGLLDLALARPELDERRVGVMGGSYGGFMTGWLAAHHGERFTAAWSERAVNAWDSFHGSSDIGWMFTHGYIGTDPVVWREKSPLHHADRITMPFAVVHSEQDWRCPLEQAQRMFVTLLAQGTETEFLLFPGEGHELSRSGRPRHRVQRFEAVLDWWGRWLPVTPGGTG</sequence>
<keyword evidence="2" id="KW-0720">Serine protease</keyword>
<evidence type="ECO:0000259" key="3">
    <source>
        <dbReference type="Pfam" id="PF00326"/>
    </source>
</evidence>
<dbReference type="InterPro" id="IPR001375">
    <property type="entry name" value="Peptidase_S9_cat"/>
</dbReference>
<gene>
    <name evidence="4" type="ORF">G443_001788</name>
</gene>
<evidence type="ECO:0000256" key="2">
    <source>
        <dbReference type="ARBA" id="ARBA00022825"/>
    </source>
</evidence>
<accession>A0ABT1JGE4</accession>
<dbReference type="GO" id="GO:0004177">
    <property type="term" value="F:aminopeptidase activity"/>
    <property type="evidence" value="ECO:0007669"/>
    <property type="project" value="UniProtKB-KW"/>
</dbReference>
<protein>
    <submittedName>
        <fullName evidence="4">Dipeptidyl aminopeptidase/acylaminoacyl peptidase</fullName>
    </submittedName>
</protein>
<comment type="caution">
    <text evidence="4">The sequence shown here is derived from an EMBL/GenBank/DDBJ whole genome shotgun (WGS) entry which is preliminary data.</text>
</comment>
<dbReference type="SUPFAM" id="SSF53474">
    <property type="entry name" value="alpha/beta-Hydrolases"/>
    <property type="match status" value="1"/>
</dbReference>
<keyword evidence="4" id="KW-0031">Aminopeptidase</keyword>
<dbReference type="Proteomes" id="UP000791080">
    <property type="component" value="Unassembled WGS sequence"/>
</dbReference>
<dbReference type="PANTHER" id="PTHR42776">
    <property type="entry name" value="SERINE PEPTIDASE S9 FAMILY MEMBER"/>
    <property type="match status" value="1"/>
</dbReference>
<dbReference type="InterPro" id="IPR029058">
    <property type="entry name" value="AB_hydrolase_fold"/>
</dbReference>
<dbReference type="SUPFAM" id="SSF82171">
    <property type="entry name" value="DPP6 N-terminal domain-like"/>
    <property type="match status" value="1"/>
</dbReference>
<dbReference type="Gene3D" id="2.120.10.30">
    <property type="entry name" value="TolB, C-terminal domain"/>
    <property type="match status" value="2"/>
</dbReference>
<organism evidence="4 5">
    <name type="scientific">Actinoalloteichus caeruleus DSM 43889</name>
    <dbReference type="NCBI Taxonomy" id="1120930"/>
    <lineage>
        <taxon>Bacteria</taxon>
        <taxon>Bacillati</taxon>
        <taxon>Actinomycetota</taxon>
        <taxon>Actinomycetes</taxon>
        <taxon>Pseudonocardiales</taxon>
        <taxon>Pseudonocardiaceae</taxon>
        <taxon>Actinoalloteichus</taxon>
        <taxon>Actinoalloteichus cyanogriseus</taxon>
    </lineage>
</organism>
<proteinExistence type="predicted"/>
<feature type="domain" description="Peptidase S9 prolyl oligopeptidase catalytic" evidence="3">
    <location>
        <begin position="446"/>
        <end position="653"/>
    </location>
</feature>
<evidence type="ECO:0000313" key="4">
    <source>
        <dbReference type="EMBL" id="MCP2331518.1"/>
    </source>
</evidence>
<dbReference type="PANTHER" id="PTHR42776:SF27">
    <property type="entry name" value="DIPEPTIDYL PEPTIDASE FAMILY MEMBER 6"/>
    <property type="match status" value="1"/>
</dbReference>
<keyword evidence="1" id="KW-0378">Hydrolase</keyword>
<dbReference type="Pfam" id="PF00326">
    <property type="entry name" value="Peptidase_S9"/>
    <property type="match status" value="1"/>
</dbReference>
<evidence type="ECO:0000256" key="1">
    <source>
        <dbReference type="ARBA" id="ARBA00022801"/>
    </source>
</evidence>
<reference evidence="4 5" key="2">
    <citation type="submission" date="2022-06" db="EMBL/GenBank/DDBJ databases">
        <title>Genomic Encyclopedia of Type Strains, Phase I: the one thousand microbial genomes (KMG-I) project.</title>
        <authorList>
            <person name="Kyrpides N."/>
        </authorList>
    </citation>
    <scope>NUCLEOTIDE SEQUENCE [LARGE SCALE GENOMIC DNA]</scope>
    <source>
        <strain evidence="4 5">DSM 43889</strain>
    </source>
</reference>
<keyword evidence="5" id="KW-1185">Reference proteome</keyword>
<dbReference type="EMBL" id="AUBJ02000001">
    <property type="protein sequence ID" value="MCP2331518.1"/>
    <property type="molecule type" value="Genomic_DNA"/>
</dbReference>
<dbReference type="Gene3D" id="3.40.50.1820">
    <property type="entry name" value="alpha/beta hydrolase"/>
    <property type="match status" value="1"/>
</dbReference>
<name>A0ABT1JGE4_ACTCY</name>
<dbReference type="InterPro" id="IPR011042">
    <property type="entry name" value="6-blade_b-propeller_TolB-like"/>
</dbReference>